<dbReference type="InterPro" id="IPR014051">
    <property type="entry name" value="Phosphoesterase_HXTX"/>
</dbReference>
<dbReference type="Gene3D" id="3.90.1140.10">
    <property type="entry name" value="Cyclic phosphodiesterase"/>
    <property type="match status" value="1"/>
</dbReference>
<accession>A0A382HBF5</accession>
<evidence type="ECO:0000313" key="3">
    <source>
        <dbReference type="EMBL" id="SVB84093.1"/>
    </source>
</evidence>
<dbReference type="PANTHER" id="PTHR35561">
    <property type="entry name" value="RNA 2',3'-CYCLIC PHOSPHODIESTERASE"/>
    <property type="match status" value="1"/>
</dbReference>
<dbReference type="GO" id="GO:0008664">
    <property type="term" value="F:RNA 2',3'-cyclic 3'-phosphodiesterase activity"/>
    <property type="evidence" value="ECO:0007669"/>
    <property type="project" value="InterPro"/>
</dbReference>
<gene>
    <name evidence="3" type="ORF">METZ01_LOCUS236947</name>
</gene>
<evidence type="ECO:0000259" key="2">
    <source>
        <dbReference type="Pfam" id="PF02834"/>
    </source>
</evidence>
<dbReference type="Pfam" id="PF02834">
    <property type="entry name" value="LigT_PEase"/>
    <property type="match status" value="1"/>
</dbReference>
<feature type="non-terminal residue" evidence="3">
    <location>
        <position position="1"/>
    </location>
</feature>
<dbReference type="PANTHER" id="PTHR35561:SF1">
    <property type="entry name" value="RNA 2',3'-CYCLIC PHOSPHODIESTERASE"/>
    <property type="match status" value="1"/>
</dbReference>
<protein>
    <recommendedName>
        <fullName evidence="2">Phosphoesterase HXTX domain-containing protein</fullName>
    </recommendedName>
</protein>
<dbReference type="EMBL" id="UINC01060027">
    <property type="protein sequence ID" value="SVB84093.1"/>
    <property type="molecule type" value="Genomic_DNA"/>
</dbReference>
<dbReference type="InterPro" id="IPR009097">
    <property type="entry name" value="Cyclic_Pdiesterase"/>
</dbReference>
<evidence type="ECO:0000256" key="1">
    <source>
        <dbReference type="ARBA" id="ARBA00022801"/>
    </source>
</evidence>
<reference evidence="3" key="1">
    <citation type="submission" date="2018-05" db="EMBL/GenBank/DDBJ databases">
        <authorList>
            <person name="Lanie J.A."/>
            <person name="Ng W.-L."/>
            <person name="Kazmierczak K.M."/>
            <person name="Andrzejewski T.M."/>
            <person name="Davidsen T.M."/>
            <person name="Wayne K.J."/>
            <person name="Tettelin H."/>
            <person name="Glass J.I."/>
            <person name="Rusch D."/>
            <person name="Podicherti R."/>
            <person name="Tsui H.-C.T."/>
            <person name="Winkler M.E."/>
        </authorList>
    </citation>
    <scope>NUCLEOTIDE SEQUENCE</scope>
</reference>
<dbReference type="SUPFAM" id="SSF55144">
    <property type="entry name" value="LigT-like"/>
    <property type="match status" value="1"/>
</dbReference>
<dbReference type="AlphaFoldDB" id="A0A382HBF5"/>
<keyword evidence="1" id="KW-0378">Hydrolase</keyword>
<feature type="domain" description="Phosphoesterase HXTX" evidence="2">
    <location>
        <begin position="9"/>
        <end position="89"/>
    </location>
</feature>
<dbReference type="GO" id="GO:0004113">
    <property type="term" value="F:2',3'-cyclic-nucleotide 3'-phosphodiesterase activity"/>
    <property type="evidence" value="ECO:0007669"/>
    <property type="project" value="InterPro"/>
</dbReference>
<name>A0A382HBF5_9ZZZZ</name>
<sequence>WVGLAGMIQSVTELAHLVEDVCHSIGFQRQIQPFSPHLTVARMGAVASPEDRKKAGKILLSLPWERGIPVPIESFTLIKSTLTPQGPIYKTLHTVPLSLPPNPPLP</sequence>
<organism evidence="3">
    <name type="scientific">marine metagenome</name>
    <dbReference type="NCBI Taxonomy" id="408172"/>
    <lineage>
        <taxon>unclassified sequences</taxon>
        <taxon>metagenomes</taxon>
        <taxon>ecological metagenomes</taxon>
    </lineage>
</organism>
<dbReference type="InterPro" id="IPR004175">
    <property type="entry name" value="RNA_CPDase"/>
</dbReference>
<proteinExistence type="predicted"/>